<dbReference type="InterPro" id="IPR033961">
    <property type="entry name" value="Exo84"/>
</dbReference>
<feature type="region of interest" description="Disordered" evidence="4">
    <location>
        <begin position="851"/>
        <end position="905"/>
    </location>
</feature>
<feature type="compositionally biased region" description="Polar residues" evidence="4">
    <location>
        <begin position="739"/>
        <end position="754"/>
    </location>
</feature>
<dbReference type="InterPro" id="IPR032403">
    <property type="entry name" value="Exo84_C"/>
</dbReference>
<feature type="region of interest" description="Disordered" evidence="4">
    <location>
        <begin position="1"/>
        <end position="41"/>
    </location>
</feature>
<keyword evidence="3" id="KW-0268">Exocytosis</keyword>
<sequence>MKSSSSLKFRFRDHKETEDPMDGGTSSESSSVSSDGDDELEVESMTGKGIKRLCSELVELKKASDEDFHKSIFSNYSAFLRIFQEVEGMENELMQLKHHVSTQKRLIKELTYGIYLDLLSKETIESIIKEPVCAEQSPLSTLEAHTIDVSETLDTLLSEYRLDEALTILEMEAETFLRMQLEESYPPDMLMSYNSAMSERKALLADQLILVAENPRVAAPELQKALVGLCRLGHSHYATKLLLKYYHTRLATGIHNFQHSKSLPHGAYIRVLAKFVFSMISQAAKSFVVLYGETSPYASELIQWACEQTQVFISCFIKFVTSISEISGGLSTAVEAVQFALSYCSLLETQRIVLCPFFIKHVRPCMEEALQIRIEHFKKVIAIFAATDAWDLGRYLVSGILVEERPSMAVGQQPKYCLLTNSGRKFVTLLQAITEDVSPLVSLQMEGPILRGLTDLFMVYIASLERAIACQTGGSIINLAVSLQQQVSVLANISTLVHFFSSIIKSIFKGISNFNCELMETPLVGCQQKDLALCLLLIQEASDQLRASFCQQFIYRMSPESGCRLTPETCGISYGDFNVFHDMIPSVVLQVLFLELRKLERLTEGNTEMEWLMELLKALMEARFAWTLNNQDIWTTSEDDLIVQHPGNFKQFVLDIQFLVEIARYEGYLSNNIMNASMDFVSHMESAFLSAGLDPRRDLDEDDGWATKAATETIQRLVEMKTELPPNEETTAVREGASGENQSVYATDSCQDDASSCKDSLESEVNAAAIGATEVGINKGEVLDRELGPHQTPLGFLEEEGGSYDSGVIHATDIVASEDMIEIPDPERTKVHTTLVSTGIVGEASTAELPIEEGNHNHCSGSSLAIDKPDMSREEKSPGSQVTEDSVERQGQNGRNNVETIDSII</sequence>
<feature type="compositionally biased region" description="Polar residues" evidence="4">
    <location>
        <begin position="878"/>
        <end position="905"/>
    </location>
</feature>
<dbReference type="Proteomes" id="UP001227230">
    <property type="component" value="Chromosome 7"/>
</dbReference>
<dbReference type="PANTHER" id="PTHR21426:SF13">
    <property type="entry name" value="OS08G0566700 PROTEIN"/>
    <property type="match status" value="1"/>
</dbReference>
<evidence type="ECO:0000256" key="2">
    <source>
        <dbReference type="ARBA" id="ARBA00022448"/>
    </source>
</evidence>
<dbReference type="Gene3D" id="1.20.58.1220">
    <property type="entry name" value="Exo84p, C-terminal helical domain"/>
    <property type="match status" value="1"/>
</dbReference>
<feature type="compositionally biased region" description="Low complexity" evidence="4">
    <location>
        <begin position="22"/>
        <end position="34"/>
    </location>
</feature>
<feature type="region of interest" description="Disordered" evidence="4">
    <location>
        <begin position="720"/>
        <end position="756"/>
    </location>
</feature>
<organism evidence="6 7">
    <name type="scientific">Vitis vinifera</name>
    <name type="common">Grape</name>
    <dbReference type="NCBI Taxonomy" id="29760"/>
    <lineage>
        <taxon>Eukaryota</taxon>
        <taxon>Viridiplantae</taxon>
        <taxon>Streptophyta</taxon>
        <taxon>Embryophyta</taxon>
        <taxon>Tracheophyta</taxon>
        <taxon>Spermatophyta</taxon>
        <taxon>Magnoliopsida</taxon>
        <taxon>eudicotyledons</taxon>
        <taxon>Gunneridae</taxon>
        <taxon>Pentapetalae</taxon>
        <taxon>rosids</taxon>
        <taxon>Vitales</taxon>
        <taxon>Vitaceae</taxon>
        <taxon>Viteae</taxon>
        <taxon>Vitis</taxon>
    </lineage>
</organism>
<evidence type="ECO:0000259" key="5">
    <source>
        <dbReference type="Pfam" id="PF16528"/>
    </source>
</evidence>
<evidence type="ECO:0000256" key="1">
    <source>
        <dbReference type="ARBA" id="ARBA00007210"/>
    </source>
</evidence>
<keyword evidence="7" id="KW-1185">Reference proteome</keyword>
<protein>
    <recommendedName>
        <fullName evidence="5">Exocyst component Exo84 C-terminal domain-containing protein</fullName>
    </recommendedName>
</protein>
<reference evidence="6 7" key="1">
    <citation type="journal article" date="2023" name="Hortic Res">
        <title>The complete reference genome for grapevine (Vitis vinifera L.) genetics and breeding.</title>
        <authorList>
            <person name="Shi X."/>
            <person name="Cao S."/>
            <person name="Wang X."/>
            <person name="Huang S."/>
            <person name="Wang Y."/>
            <person name="Liu Z."/>
            <person name="Liu W."/>
            <person name="Leng X."/>
            <person name="Peng Y."/>
            <person name="Wang N."/>
            <person name="Wang Y."/>
            <person name="Ma Z."/>
            <person name="Xu X."/>
            <person name="Zhang F."/>
            <person name="Xue H."/>
            <person name="Zhong H."/>
            <person name="Wang Y."/>
            <person name="Zhang K."/>
            <person name="Velt A."/>
            <person name="Avia K."/>
            <person name="Holtgrawe D."/>
            <person name="Grimplet J."/>
            <person name="Matus J.T."/>
            <person name="Ware D."/>
            <person name="Wu X."/>
            <person name="Wang H."/>
            <person name="Liu C."/>
            <person name="Fang Y."/>
            <person name="Rustenholz C."/>
            <person name="Cheng Z."/>
            <person name="Xiao H."/>
            <person name="Zhou Y."/>
        </authorList>
    </citation>
    <scope>NUCLEOTIDE SEQUENCE [LARGE SCALE GENOMIC DNA]</scope>
    <source>
        <strain evidence="7">cv. Pinot noir / PN40024</strain>
        <tissue evidence="6">Leaf</tissue>
    </source>
</reference>
<name>A0ABY9C5Z2_VITVI</name>
<dbReference type="Pfam" id="PF08700">
    <property type="entry name" value="VPS51_Exo84_N"/>
    <property type="match status" value="1"/>
</dbReference>
<dbReference type="EMBL" id="CP126654">
    <property type="protein sequence ID" value="WJZ90723.1"/>
    <property type="molecule type" value="Genomic_DNA"/>
</dbReference>
<dbReference type="PANTHER" id="PTHR21426">
    <property type="entry name" value="EXOCYST COMPLEX COMPONENT 8"/>
    <property type="match status" value="1"/>
</dbReference>
<feature type="domain" description="Exocyst component Exo84 C-terminal" evidence="5">
    <location>
        <begin position="149"/>
        <end position="327"/>
    </location>
</feature>
<dbReference type="SUPFAM" id="SSF74788">
    <property type="entry name" value="Cullin repeat-like"/>
    <property type="match status" value="1"/>
</dbReference>
<evidence type="ECO:0000313" key="6">
    <source>
        <dbReference type="EMBL" id="WJZ90723.1"/>
    </source>
</evidence>
<feature type="compositionally biased region" description="Basic and acidic residues" evidence="4">
    <location>
        <begin position="867"/>
        <end position="877"/>
    </location>
</feature>
<dbReference type="InterPro" id="IPR016159">
    <property type="entry name" value="Cullin_repeat-like_dom_sf"/>
</dbReference>
<dbReference type="Pfam" id="PF16528">
    <property type="entry name" value="Exo84_C"/>
    <property type="match status" value="1"/>
</dbReference>
<keyword evidence="2" id="KW-0813">Transport</keyword>
<gene>
    <name evidence="6" type="ORF">VitviT2T_009850</name>
</gene>
<proteinExistence type="inferred from homology"/>
<comment type="similarity">
    <text evidence="1">Belongs to the EXO84 family.</text>
</comment>
<evidence type="ECO:0000256" key="3">
    <source>
        <dbReference type="ARBA" id="ARBA00022483"/>
    </source>
</evidence>
<evidence type="ECO:0000256" key="4">
    <source>
        <dbReference type="SAM" id="MobiDB-lite"/>
    </source>
</evidence>
<evidence type="ECO:0000313" key="7">
    <source>
        <dbReference type="Proteomes" id="UP001227230"/>
    </source>
</evidence>
<dbReference type="InterPro" id="IPR042560">
    <property type="entry name" value="Exo84_C_2"/>
</dbReference>
<accession>A0ABY9C5Z2</accession>